<dbReference type="InterPro" id="IPR023385">
    <property type="entry name" value="YopX-like_C"/>
</dbReference>
<evidence type="ECO:0000313" key="2">
    <source>
        <dbReference type="EMBL" id="PFB09157.1"/>
    </source>
</evidence>
<dbReference type="Pfam" id="PF09643">
    <property type="entry name" value="YopX"/>
    <property type="match status" value="1"/>
</dbReference>
<dbReference type="InterPro" id="IPR019096">
    <property type="entry name" value="YopX_protein"/>
</dbReference>
<organism evidence="2 3">
    <name type="scientific">Bacillus thuringiensis</name>
    <dbReference type="NCBI Taxonomy" id="1428"/>
    <lineage>
        <taxon>Bacteria</taxon>
        <taxon>Bacillati</taxon>
        <taxon>Bacillota</taxon>
        <taxon>Bacilli</taxon>
        <taxon>Bacillales</taxon>
        <taxon>Bacillaceae</taxon>
        <taxon>Bacillus</taxon>
        <taxon>Bacillus cereus group</taxon>
    </lineage>
</organism>
<protein>
    <recommendedName>
        <fullName evidence="1">YopX protein domain-containing protein</fullName>
    </recommendedName>
</protein>
<dbReference type="Gene3D" id="2.30.30.290">
    <property type="entry name" value="YopX-like domains"/>
    <property type="match status" value="1"/>
</dbReference>
<name>A0A9X6VE82_BACTU</name>
<reference evidence="2 3" key="1">
    <citation type="submission" date="2017-09" db="EMBL/GenBank/DDBJ databases">
        <title>Large-scale bioinformatics analysis of Bacillus genomes uncovers conserved roles of natural products in bacterial physiology.</title>
        <authorList>
            <consortium name="Agbiome Team Llc"/>
            <person name="Bleich R.M."/>
            <person name="Kirk G.J."/>
            <person name="Santa Maria K.C."/>
            <person name="Allen S.E."/>
            <person name="Farag S."/>
            <person name="Shank E.A."/>
            <person name="Bowers A."/>
        </authorList>
    </citation>
    <scope>NUCLEOTIDE SEQUENCE [LARGE SCALE GENOMIC DNA]</scope>
    <source>
        <strain evidence="2 3">AFS015413</strain>
    </source>
</reference>
<dbReference type="RefSeq" id="WP_098368647.1">
    <property type="nucleotide sequence ID" value="NZ_JARSYC010000071.1"/>
</dbReference>
<accession>A0A9X6VE82</accession>
<proteinExistence type="predicted"/>
<evidence type="ECO:0000313" key="3">
    <source>
        <dbReference type="Proteomes" id="UP000220397"/>
    </source>
</evidence>
<dbReference type="EMBL" id="NTUS01000013">
    <property type="protein sequence ID" value="PFB09157.1"/>
    <property type="molecule type" value="Genomic_DNA"/>
</dbReference>
<gene>
    <name evidence="2" type="ORF">CN398_06020</name>
</gene>
<dbReference type="AlphaFoldDB" id="A0A9X6VE82"/>
<sequence length="130" mass="14932">MRPIKIRGLVIEPLVSGEKWITSDEEYHEVYLNYAERSAYINGHAVVWESVSEYTGLKDKSGREIYERDIVNTIYDGELFTGIVIYDKSELGFKATNGKENYGSHFQYLPCCEEVEIIGNIDESPELLKN</sequence>
<dbReference type="Proteomes" id="UP000220397">
    <property type="component" value="Unassembled WGS sequence"/>
</dbReference>
<evidence type="ECO:0000259" key="1">
    <source>
        <dbReference type="Pfam" id="PF09643"/>
    </source>
</evidence>
<feature type="domain" description="YopX protein" evidence="1">
    <location>
        <begin position="39"/>
        <end position="129"/>
    </location>
</feature>
<comment type="caution">
    <text evidence="2">The sequence shown here is derived from an EMBL/GenBank/DDBJ whole genome shotgun (WGS) entry which is preliminary data.</text>
</comment>
<dbReference type="SUPFAM" id="SSF159006">
    <property type="entry name" value="YopX-like"/>
    <property type="match status" value="1"/>
</dbReference>